<reference evidence="4 5" key="1">
    <citation type="journal article" date="2012" name="Stand. Genomic Sci.">
        <title>Complete genome sequence of Polynucleobacter necessarius subsp. asymbioticus type strain (QLW-P1DMWA-1(T)).</title>
        <authorList>
            <person name="Meincke L."/>
            <person name="Copeland A."/>
            <person name="Lapidus A."/>
            <person name="Lucas S."/>
            <person name="Berry K.W."/>
            <person name="Del Rio T.G."/>
            <person name="Hammon N."/>
            <person name="Dalin E."/>
            <person name="Tice H."/>
            <person name="Pitluck S."/>
            <person name="Richardson P."/>
            <person name="Bruce D."/>
            <person name="Goodwin L."/>
            <person name="Han C."/>
            <person name="Tapia R."/>
            <person name="Detter J.C."/>
            <person name="Schmutz J."/>
            <person name="Brettin T."/>
            <person name="Larimer F."/>
            <person name="Land M."/>
            <person name="Hauser L."/>
            <person name="Kyrpides N.C."/>
            <person name="Ivanova N."/>
            <person name="Goker M."/>
            <person name="Woyke T."/>
            <person name="Wu Q.L."/>
            <person name="Pockl M."/>
            <person name="Hahn M.W."/>
            <person name="Klenk H.P."/>
        </authorList>
    </citation>
    <scope>NUCLEOTIDE SEQUENCE [LARGE SCALE GENOMIC DNA]</scope>
    <source>
        <strain evidence="5">DSM 18221 / CIP 109841 / QLW-P1DMWA-1</strain>
    </source>
</reference>
<sequence>MKSTRTLCLGLVIALGPCITYAGSPDSSNINDPALAIVNDDLKSLRSTIKREFANQNVANSEVKKSLTQLTTQNDALLDSINNLKSEQEVASKNITENHQALTQFALALSLITILIFLSLWAINQKLKKGITIRFGQDKSLDKDSEAHPEKSRSEVSPTDKTHEDNGFNQPIRDHGISAEEFQKLMSHQISSNTFSLKTSIPVTEKALISATIDAAIEKRMQGFMRPVQPPKM</sequence>
<evidence type="ECO:0000256" key="3">
    <source>
        <dbReference type="SAM" id="SignalP"/>
    </source>
</evidence>
<keyword evidence="5" id="KW-1185">Reference proteome</keyword>
<name>A4SXV4_POLAQ</name>
<dbReference type="Proteomes" id="UP000000231">
    <property type="component" value="Chromosome"/>
</dbReference>
<protein>
    <submittedName>
        <fullName evidence="4">Uncharacterized protein</fullName>
    </submittedName>
</protein>
<keyword evidence="2" id="KW-0812">Transmembrane</keyword>
<keyword evidence="2" id="KW-1133">Transmembrane helix</keyword>
<proteinExistence type="predicted"/>
<evidence type="ECO:0000313" key="5">
    <source>
        <dbReference type="Proteomes" id="UP000000231"/>
    </source>
</evidence>
<feature type="region of interest" description="Disordered" evidence="1">
    <location>
        <begin position="140"/>
        <end position="173"/>
    </location>
</feature>
<organism evidence="4 5">
    <name type="scientific">Polynucleobacter asymbioticus (strain DSM 18221 / CIP 109841 / QLW-P1DMWA-1)</name>
    <name type="common">Polynucleobacter necessarius subsp. asymbioticus</name>
    <dbReference type="NCBI Taxonomy" id="312153"/>
    <lineage>
        <taxon>Bacteria</taxon>
        <taxon>Pseudomonadati</taxon>
        <taxon>Pseudomonadota</taxon>
        <taxon>Betaproteobacteria</taxon>
        <taxon>Burkholderiales</taxon>
        <taxon>Burkholderiaceae</taxon>
        <taxon>Polynucleobacter</taxon>
    </lineage>
</organism>
<evidence type="ECO:0000313" key="4">
    <source>
        <dbReference type="EMBL" id="ABP34318.1"/>
    </source>
</evidence>
<dbReference type="RefSeq" id="WP_011902943.1">
    <property type="nucleotide sequence ID" value="NC_009379.1"/>
</dbReference>
<dbReference type="KEGG" id="pnu:Pnuc_1102"/>
<keyword evidence="3" id="KW-0732">Signal</keyword>
<evidence type="ECO:0000256" key="1">
    <source>
        <dbReference type="SAM" id="MobiDB-lite"/>
    </source>
</evidence>
<feature type="chain" id="PRO_5002672337" evidence="3">
    <location>
        <begin position="23"/>
        <end position="233"/>
    </location>
</feature>
<evidence type="ECO:0000256" key="2">
    <source>
        <dbReference type="SAM" id="Phobius"/>
    </source>
</evidence>
<dbReference type="HOGENOM" id="CLU_1189060_0_0_4"/>
<gene>
    <name evidence="4" type="ordered locus">Pnuc_1102</name>
</gene>
<accession>A4SXV4</accession>
<feature type="transmembrane region" description="Helical" evidence="2">
    <location>
        <begin position="102"/>
        <end position="123"/>
    </location>
</feature>
<dbReference type="GeneID" id="31481479"/>
<dbReference type="AlphaFoldDB" id="A4SXV4"/>
<feature type="signal peptide" evidence="3">
    <location>
        <begin position="1"/>
        <end position="22"/>
    </location>
</feature>
<dbReference type="EMBL" id="CP000655">
    <property type="protein sequence ID" value="ABP34318.1"/>
    <property type="molecule type" value="Genomic_DNA"/>
</dbReference>
<keyword evidence="2" id="KW-0472">Membrane</keyword>